<name>A0A6G0XZJ1_APHCR</name>
<gene>
    <name evidence="1" type="ORF">FWK35_00019133</name>
</gene>
<keyword evidence="2" id="KW-1185">Reference proteome</keyword>
<dbReference type="Proteomes" id="UP000478052">
    <property type="component" value="Unassembled WGS sequence"/>
</dbReference>
<evidence type="ECO:0000313" key="1">
    <source>
        <dbReference type="EMBL" id="KAF0746251.1"/>
    </source>
</evidence>
<reference evidence="1 2" key="1">
    <citation type="submission" date="2019-08" db="EMBL/GenBank/DDBJ databases">
        <title>Whole genome of Aphis craccivora.</title>
        <authorList>
            <person name="Voronova N.V."/>
            <person name="Shulinski R.S."/>
            <person name="Bandarenka Y.V."/>
            <person name="Zhorov D.G."/>
            <person name="Warner D."/>
        </authorList>
    </citation>
    <scope>NUCLEOTIDE SEQUENCE [LARGE SCALE GENOMIC DNA]</scope>
    <source>
        <strain evidence="1">180601</strain>
        <tissue evidence="1">Whole Body</tissue>
    </source>
</reference>
<organism evidence="1 2">
    <name type="scientific">Aphis craccivora</name>
    <name type="common">Cowpea aphid</name>
    <dbReference type="NCBI Taxonomy" id="307492"/>
    <lineage>
        <taxon>Eukaryota</taxon>
        <taxon>Metazoa</taxon>
        <taxon>Ecdysozoa</taxon>
        <taxon>Arthropoda</taxon>
        <taxon>Hexapoda</taxon>
        <taxon>Insecta</taxon>
        <taxon>Pterygota</taxon>
        <taxon>Neoptera</taxon>
        <taxon>Paraneoptera</taxon>
        <taxon>Hemiptera</taxon>
        <taxon>Sternorrhyncha</taxon>
        <taxon>Aphidomorpha</taxon>
        <taxon>Aphidoidea</taxon>
        <taxon>Aphididae</taxon>
        <taxon>Aphidini</taxon>
        <taxon>Aphis</taxon>
        <taxon>Aphis</taxon>
    </lineage>
</organism>
<dbReference type="AlphaFoldDB" id="A0A6G0XZJ1"/>
<sequence>MQPIRKFLLSINWALYRRYPGRSVLLRTFKHCTRYSHTLNAVSLENKIIKFDKPIYIGFA</sequence>
<comment type="caution">
    <text evidence="1">The sequence shown here is derived from an EMBL/GenBank/DDBJ whole genome shotgun (WGS) entry which is preliminary data.</text>
</comment>
<proteinExistence type="predicted"/>
<accession>A0A6G0XZJ1</accession>
<dbReference type="EMBL" id="VUJU01007281">
    <property type="protein sequence ID" value="KAF0746251.1"/>
    <property type="molecule type" value="Genomic_DNA"/>
</dbReference>
<feature type="non-terminal residue" evidence="1">
    <location>
        <position position="60"/>
    </location>
</feature>
<protein>
    <submittedName>
        <fullName evidence="1">Uncharacterized protein</fullName>
    </submittedName>
</protein>
<evidence type="ECO:0000313" key="2">
    <source>
        <dbReference type="Proteomes" id="UP000478052"/>
    </source>
</evidence>